<dbReference type="InterPro" id="IPR001633">
    <property type="entry name" value="EAL_dom"/>
</dbReference>
<evidence type="ECO:0000259" key="2">
    <source>
        <dbReference type="PROSITE" id="PS50113"/>
    </source>
</evidence>
<name>A0A1M6CIB1_9PROT</name>
<dbReference type="InterPro" id="IPR035965">
    <property type="entry name" value="PAS-like_dom_sf"/>
</dbReference>
<dbReference type="Pfam" id="PF01590">
    <property type="entry name" value="GAF"/>
    <property type="match status" value="1"/>
</dbReference>
<feature type="domain" description="PAC" evidence="2">
    <location>
        <begin position="254"/>
        <end position="305"/>
    </location>
</feature>
<dbReference type="NCBIfam" id="TIGR00229">
    <property type="entry name" value="sensory_box"/>
    <property type="match status" value="1"/>
</dbReference>
<dbReference type="SUPFAM" id="SSF141868">
    <property type="entry name" value="EAL domain-like"/>
    <property type="match status" value="1"/>
</dbReference>
<dbReference type="InterPro" id="IPR029016">
    <property type="entry name" value="GAF-like_dom_sf"/>
</dbReference>
<dbReference type="STRING" id="198092.SAMN02745194_00713"/>
<dbReference type="InterPro" id="IPR003018">
    <property type="entry name" value="GAF"/>
</dbReference>
<dbReference type="Pfam" id="PF00563">
    <property type="entry name" value="EAL"/>
    <property type="match status" value="1"/>
</dbReference>
<dbReference type="PANTHER" id="PTHR44757:SF2">
    <property type="entry name" value="BIOFILM ARCHITECTURE MAINTENANCE PROTEIN MBAA"/>
    <property type="match status" value="1"/>
</dbReference>
<dbReference type="CDD" id="cd00130">
    <property type="entry name" value="PAS"/>
    <property type="match status" value="1"/>
</dbReference>
<dbReference type="InterPro" id="IPR029787">
    <property type="entry name" value="Nucleotide_cyclase"/>
</dbReference>
<evidence type="ECO:0000259" key="4">
    <source>
        <dbReference type="PROSITE" id="PS50887"/>
    </source>
</evidence>
<dbReference type="EMBL" id="FQZF01000003">
    <property type="protein sequence ID" value="SHI60643.1"/>
    <property type="molecule type" value="Genomic_DNA"/>
</dbReference>
<dbReference type="PANTHER" id="PTHR44757">
    <property type="entry name" value="DIGUANYLATE CYCLASE DGCP"/>
    <property type="match status" value="1"/>
</dbReference>
<accession>A0A1M6CIB1</accession>
<dbReference type="Pfam" id="PF00989">
    <property type="entry name" value="PAS"/>
    <property type="match status" value="1"/>
</dbReference>
<dbReference type="InterPro" id="IPR035919">
    <property type="entry name" value="EAL_sf"/>
</dbReference>
<dbReference type="Gene3D" id="3.30.70.270">
    <property type="match status" value="1"/>
</dbReference>
<dbReference type="PROSITE" id="PS50112">
    <property type="entry name" value="PAS"/>
    <property type="match status" value="1"/>
</dbReference>
<dbReference type="SUPFAM" id="SSF55785">
    <property type="entry name" value="PYP-like sensor domain (PAS domain)"/>
    <property type="match status" value="1"/>
</dbReference>
<dbReference type="NCBIfam" id="TIGR00254">
    <property type="entry name" value="GGDEF"/>
    <property type="match status" value="1"/>
</dbReference>
<dbReference type="Proteomes" id="UP000184387">
    <property type="component" value="Unassembled WGS sequence"/>
</dbReference>
<feature type="domain" description="EAL" evidence="3">
    <location>
        <begin position="471"/>
        <end position="724"/>
    </location>
</feature>
<dbReference type="CDD" id="cd01948">
    <property type="entry name" value="EAL"/>
    <property type="match status" value="1"/>
</dbReference>
<gene>
    <name evidence="5" type="ORF">SAMN02745194_00713</name>
</gene>
<dbReference type="Gene3D" id="3.30.450.40">
    <property type="match status" value="1"/>
</dbReference>
<dbReference type="InterPro" id="IPR052155">
    <property type="entry name" value="Biofilm_reg_signaling"/>
</dbReference>
<dbReference type="SUPFAM" id="SSF55073">
    <property type="entry name" value="Nucleotide cyclase"/>
    <property type="match status" value="1"/>
</dbReference>
<keyword evidence="6" id="KW-1185">Reference proteome</keyword>
<organism evidence="5 6">
    <name type="scientific">Muricoccus roseus</name>
    <dbReference type="NCBI Taxonomy" id="198092"/>
    <lineage>
        <taxon>Bacteria</taxon>
        <taxon>Pseudomonadati</taxon>
        <taxon>Pseudomonadota</taxon>
        <taxon>Alphaproteobacteria</taxon>
        <taxon>Acetobacterales</taxon>
        <taxon>Roseomonadaceae</taxon>
        <taxon>Muricoccus</taxon>
    </lineage>
</organism>
<protein>
    <submittedName>
        <fullName evidence="5">PAS domain S-box-containing protein/diguanylate cyclase (GGDEF) domain-containing protein</fullName>
    </submittedName>
</protein>
<dbReference type="PROSITE" id="PS50887">
    <property type="entry name" value="GGDEF"/>
    <property type="match status" value="1"/>
</dbReference>
<dbReference type="InterPro" id="IPR000700">
    <property type="entry name" value="PAS-assoc_C"/>
</dbReference>
<proteinExistence type="predicted"/>
<evidence type="ECO:0000259" key="3">
    <source>
        <dbReference type="PROSITE" id="PS50883"/>
    </source>
</evidence>
<dbReference type="PROSITE" id="PS50113">
    <property type="entry name" value="PAC"/>
    <property type="match status" value="1"/>
</dbReference>
<dbReference type="InterPro" id="IPR000160">
    <property type="entry name" value="GGDEF_dom"/>
</dbReference>
<feature type="domain" description="PAS" evidence="1">
    <location>
        <begin position="178"/>
        <end position="222"/>
    </location>
</feature>
<dbReference type="InterPro" id="IPR000014">
    <property type="entry name" value="PAS"/>
</dbReference>
<evidence type="ECO:0000259" key="1">
    <source>
        <dbReference type="PROSITE" id="PS50112"/>
    </source>
</evidence>
<dbReference type="Gene3D" id="3.30.450.20">
    <property type="entry name" value="PAS domain"/>
    <property type="match status" value="1"/>
</dbReference>
<dbReference type="PROSITE" id="PS50883">
    <property type="entry name" value="EAL"/>
    <property type="match status" value="1"/>
</dbReference>
<dbReference type="SMART" id="SM00065">
    <property type="entry name" value="GAF"/>
    <property type="match status" value="1"/>
</dbReference>
<dbReference type="SMART" id="SM00052">
    <property type="entry name" value="EAL"/>
    <property type="match status" value="1"/>
</dbReference>
<feature type="domain" description="GGDEF" evidence="4">
    <location>
        <begin position="332"/>
        <end position="462"/>
    </location>
</feature>
<dbReference type="InterPro" id="IPR013767">
    <property type="entry name" value="PAS_fold"/>
</dbReference>
<sequence>MQPAGENDTPGRTGEEAARQLAVAAYQASGVEPGADLDQIAEMAANIFEAPMALINLLTANELLVVARHGCSFQSVPRQISFCTHTIQHDAVLVVPDTASDIRFARNPLVTEGPTIRFYAGAPLVSPLGGHRIGTVCILDTKPRPPLDERQRNLLQSLAAMVMDRMEMRRLDGARRDGLARFSRVTAALPSAVICADDAGRVTHWNEAAERLFGWTAEEAVGGPADRILPASDRASHAARLLRLSETGGSPNHAPIEVTVQRRDGGVFLAEMTLACWREGNGHMASAAILRDVTQRRQAERRLRHLAHHDPLTGLANRVLLSEALQRSPRSSPCSLILLDLDGLKHVNDAFGHEVGDALLQEAATLMERCLDRRGLLARLGGDEFAVLLRGDAAMAAAIEAELRETLATESFRLRDRNFRLLANTGYATAPGLQADTLLANADLALHRAKAQGSGTGLAYQPAMRAEYQARRTLEEELERAVENGEFTLFYQPQIRLADGRMTGAEALLRWHHPSRGLLAPGAFLHVLEASPLAGRVGDWALDQACRQGAAWRGAGLPLRIGVNLFAEQLRLSGLDGKVEAALRRHGLPPTALELELTETIVLRKADSQLEPLRRLHAMGTGIALDDFGTGYASLSTLKRFPLTRLKIDRSFVTEIATDRHDGAIVEALLSLGRNLGLEVIAEGIETVEQEAALRGRGCEAGQGYLYGQPMPPDELLALAQARHAA</sequence>
<dbReference type="SMART" id="SM00267">
    <property type="entry name" value="GGDEF"/>
    <property type="match status" value="1"/>
</dbReference>
<dbReference type="InterPro" id="IPR043128">
    <property type="entry name" value="Rev_trsase/Diguanyl_cyclase"/>
</dbReference>
<evidence type="ECO:0000313" key="5">
    <source>
        <dbReference type="EMBL" id="SHI60643.1"/>
    </source>
</evidence>
<dbReference type="OrthoDB" id="9814202at2"/>
<dbReference type="Gene3D" id="3.20.20.450">
    <property type="entry name" value="EAL domain"/>
    <property type="match status" value="1"/>
</dbReference>
<dbReference type="SUPFAM" id="SSF55781">
    <property type="entry name" value="GAF domain-like"/>
    <property type="match status" value="1"/>
</dbReference>
<dbReference type="GO" id="GO:0006355">
    <property type="term" value="P:regulation of DNA-templated transcription"/>
    <property type="evidence" value="ECO:0007669"/>
    <property type="project" value="InterPro"/>
</dbReference>
<dbReference type="CDD" id="cd01949">
    <property type="entry name" value="GGDEF"/>
    <property type="match status" value="1"/>
</dbReference>
<dbReference type="AlphaFoldDB" id="A0A1M6CIB1"/>
<dbReference type="SMART" id="SM00091">
    <property type="entry name" value="PAS"/>
    <property type="match status" value="1"/>
</dbReference>
<dbReference type="RefSeq" id="WP_073131475.1">
    <property type="nucleotide sequence ID" value="NZ_FQZF01000003.1"/>
</dbReference>
<reference evidence="5 6" key="1">
    <citation type="submission" date="2016-11" db="EMBL/GenBank/DDBJ databases">
        <authorList>
            <person name="Jaros S."/>
            <person name="Januszkiewicz K."/>
            <person name="Wedrychowicz H."/>
        </authorList>
    </citation>
    <scope>NUCLEOTIDE SEQUENCE [LARGE SCALE GENOMIC DNA]</scope>
    <source>
        <strain evidence="5 6">DSM 14916</strain>
    </source>
</reference>
<dbReference type="Pfam" id="PF00990">
    <property type="entry name" value="GGDEF"/>
    <property type="match status" value="1"/>
</dbReference>
<evidence type="ECO:0000313" key="6">
    <source>
        <dbReference type="Proteomes" id="UP000184387"/>
    </source>
</evidence>